<accession>A0ABQ6MYQ6</accession>
<dbReference type="Proteomes" id="UP001165060">
    <property type="component" value="Unassembled WGS sequence"/>
</dbReference>
<dbReference type="Pfam" id="PF00348">
    <property type="entry name" value="polyprenyl_synt"/>
    <property type="match status" value="1"/>
</dbReference>
<evidence type="ECO:0000256" key="3">
    <source>
        <dbReference type="ARBA" id="ARBA00022679"/>
    </source>
</evidence>
<dbReference type="PANTHER" id="PTHR43281">
    <property type="entry name" value="FARNESYL DIPHOSPHATE SYNTHASE"/>
    <property type="match status" value="1"/>
</dbReference>
<dbReference type="Gene3D" id="1.10.600.10">
    <property type="entry name" value="Farnesyl Diphosphate Synthase"/>
    <property type="match status" value="1"/>
</dbReference>
<feature type="chain" id="PRO_5047011799" description="Geranylgeranyl diphosphate synthase" evidence="8">
    <location>
        <begin position="19"/>
        <end position="374"/>
    </location>
</feature>
<comment type="caution">
    <text evidence="9">The sequence shown here is derived from an EMBL/GenBank/DDBJ whole genome shotgun (WGS) entry which is preliminary data.</text>
</comment>
<evidence type="ECO:0000256" key="5">
    <source>
        <dbReference type="ARBA" id="ARBA00022842"/>
    </source>
</evidence>
<evidence type="ECO:0000256" key="2">
    <source>
        <dbReference type="ARBA" id="ARBA00006706"/>
    </source>
</evidence>
<keyword evidence="6" id="KW-0414">Isoprene biosynthesis</keyword>
<dbReference type="CDD" id="cd00685">
    <property type="entry name" value="Trans_IPPS_HT"/>
    <property type="match status" value="1"/>
</dbReference>
<dbReference type="PANTHER" id="PTHR43281:SF1">
    <property type="entry name" value="FARNESYL DIPHOSPHATE SYNTHASE"/>
    <property type="match status" value="1"/>
</dbReference>
<comment type="similarity">
    <text evidence="2 7">Belongs to the FPP/GGPP synthase family.</text>
</comment>
<feature type="signal peptide" evidence="8">
    <location>
        <begin position="1"/>
        <end position="18"/>
    </location>
</feature>
<reference evidence="9 10" key="1">
    <citation type="journal article" date="2023" name="Commun. Biol.">
        <title>Genome analysis of Parmales, the sister group of diatoms, reveals the evolutionary specialization of diatoms from phago-mixotrophs to photoautotrophs.</title>
        <authorList>
            <person name="Ban H."/>
            <person name="Sato S."/>
            <person name="Yoshikawa S."/>
            <person name="Yamada K."/>
            <person name="Nakamura Y."/>
            <person name="Ichinomiya M."/>
            <person name="Sato N."/>
            <person name="Blanc-Mathieu R."/>
            <person name="Endo H."/>
            <person name="Kuwata A."/>
            <person name="Ogata H."/>
        </authorList>
    </citation>
    <scope>NUCLEOTIDE SEQUENCE [LARGE SCALE GENOMIC DNA]</scope>
</reference>
<dbReference type="InterPro" id="IPR008949">
    <property type="entry name" value="Isoprenoid_synthase_dom_sf"/>
</dbReference>
<dbReference type="SUPFAM" id="SSF48576">
    <property type="entry name" value="Terpenoid synthases"/>
    <property type="match status" value="1"/>
</dbReference>
<dbReference type="PROSITE" id="PS00444">
    <property type="entry name" value="POLYPRENYL_SYNTHASE_2"/>
    <property type="match status" value="1"/>
</dbReference>
<keyword evidence="4" id="KW-0479">Metal-binding</keyword>
<evidence type="ECO:0008006" key="11">
    <source>
        <dbReference type="Google" id="ProtNLM"/>
    </source>
</evidence>
<dbReference type="InterPro" id="IPR000092">
    <property type="entry name" value="Polyprenyl_synt"/>
</dbReference>
<dbReference type="SFLD" id="SFLDS00005">
    <property type="entry name" value="Isoprenoid_Synthase_Type_I"/>
    <property type="match status" value="1"/>
</dbReference>
<evidence type="ECO:0000313" key="9">
    <source>
        <dbReference type="EMBL" id="GMI36453.1"/>
    </source>
</evidence>
<comment type="cofactor">
    <cofactor evidence="1">
        <name>Mg(2+)</name>
        <dbReference type="ChEBI" id="CHEBI:18420"/>
    </cofactor>
</comment>
<dbReference type="PROSITE" id="PS00723">
    <property type="entry name" value="POLYPRENYL_SYNTHASE_1"/>
    <property type="match status" value="1"/>
</dbReference>
<evidence type="ECO:0000256" key="4">
    <source>
        <dbReference type="ARBA" id="ARBA00022723"/>
    </source>
</evidence>
<keyword evidence="8" id="KW-0732">Signal</keyword>
<evidence type="ECO:0000256" key="6">
    <source>
        <dbReference type="ARBA" id="ARBA00023229"/>
    </source>
</evidence>
<protein>
    <recommendedName>
        <fullName evidence="11">Geranylgeranyl diphosphate synthase</fullName>
    </recommendedName>
</protein>
<name>A0ABQ6MYQ6_9STRA</name>
<keyword evidence="10" id="KW-1185">Reference proteome</keyword>
<dbReference type="InterPro" id="IPR033749">
    <property type="entry name" value="Polyprenyl_synt_CS"/>
</dbReference>
<evidence type="ECO:0000313" key="10">
    <source>
        <dbReference type="Proteomes" id="UP001165060"/>
    </source>
</evidence>
<proteinExistence type="inferred from homology"/>
<evidence type="ECO:0000256" key="7">
    <source>
        <dbReference type="RuleBase" id="RU004466"/>
    </source>
</evidence>
<dbReference type="NCBIfam" id="NF045485">
    <property type="entry name" value="FPPsyn"/>
    <property type="match status" value="1"/>
</dbReference>
<dbReference type="InterPro" id="IPR053378">
    <property type="entry name" value="Prenyl_diphosphate_synthase"/>
</dbReference>
<gene>
    <name evidence="9" type="ORF">TeGR_g6700</name>
</gene>
<dbReference type="SFLD" id="SFLDG01017">
    <property type="entry name" value="Polyprenyl_Transferase_Like"/>
    <property type="match status" value="1"/>
</dbReference>
<evidence type="ECO:0000256" key="1">
    <source>
        <dbReference type="ARBA" id="ARBA00001946"/>
    </source>
</evidence>
<dbReference type="EMBL" id="BRYB01000732">
    <property type="protein sequence ID" value="GMI36453.1"/>
    <property type="molecule type" value="Genomic_DNA"/>
</dbReference>
<organism evidence="9 10">
    <name type="scientific">Tetraparma gracilis</name>
    <dbReference type="NCBI Taxonomy" id="2962635"/>
    <lineage>
        <taxon>Eukaryota</taxon>
        <taxon>Sar</taxon>
        <taxon>Stramenopiles</taxon>
        <taxon>Ochrophyta</taxon>
        <taxon>Bolidophyceae</taxon>
        <taxon>Parmales</taxon>
        <taxon>Triparmaceae</taxon>
        <taxon>Tetraparma</taxon>
    </lineage>
</organism>
<evidence type="ECO:0000256" key="8">
    <source>
        <dbReference type="SAM" id="SignalP"/>
    </source>
</evidence>
<keyword evidence="5" id="KW-0460">Magnesium</keyword>
<sequence>MAPLLALLTLLLLPPSLSLLRLPAAFHGPRCPHRPHLERHPDPGRAPGIALFAETESPPSSPQALAFDLPAYLSLHLPSVTSALETSLADQTVPETSTITSAMLYSLLAGGKRIRPMLCLLTADAFLRPHAAVLPLAVAVEMVHTMSLIHDDLPAMDDDDYRRGKPTCHKVYGEDVAILAGDALLSTAFAVLAKRTPRGEIGGEEGGREGRLLDAVVRLGEAVSATGLAGGQVMDLQCEGRPSAEVSVDDLKWIHTHKTAKLLNICVAASAVLSGASPPQVRSLELFADKVGLAFQVADDILDVTASSDALGKTAGKDEATDKATYVRKLGLDGAREEAERLVREAKGHLDELGFGGRVDGLKAIADFIIDRKN</sequence>
<keyword evidence="3 7" id="KW-0808">Transferase</keyword>